<comment type="similarity">
    <text evidence="4">Belongs to the ITPRIP family.</text>
</comment>
<reference evidence="15" key="2">
    <citation type="submission" date="2025-09" db="UniProtKB">
        <authorList>
            <consortium name="Ensembl"/>
        </authorList>
    </citation>
    <scope>IDENTIFICATION</scope>
</reference>
<dbReference type="InterPro" id="IPR026250">
    <property type="entry name" value="ITPRIP-like"/>
</dbReference>
<evidence type="ECO:0000256" key="4">
    <source>
        <dbReference type="ARBA" id="ARBA00005554"/>
    </source>
</evidence>
<evidence type="ECO:0000256" key="9">
    <source>
        <dbReference type="ARBA" id="ARBA00022989"/>
    </source>
</evidence>
<dbReference type="PANTHER" id="PTHR10656:SF8">
    <property type="entry name" value="INOSITOL 1,4,5-TRISPHOSPHATE RECEPTOR-INTERACTING PROTEIN"/>
    <property type="match status" value="1"/>
</dbReference>
<protein>
    <recommendedName>
        <fullName evidence="5">Inositol 1,4,5-trisphosphate receptor-interacting protein</fullName>
    </recommendedName>
</protein>
<evidence type="ECO:0000256" key="8">
    <source>
        <dbReference type="ARBA" id="ARBA00022729"/>
    </source>
</evidence>
<keyword evidence="11" id="KW-0472">Membrane</keyword>
<reference evidence="15" key="1">
    <citation type="submission" date="2025-08" db="UniProtKB">
        <authorList>
            <consortium name="Ensembl"/>
        </authorList>
    </citation>
    <scope>IDENTIFICATION</scope>
</reference>
<keyword evidence="13" id="KW-0539">Nucleus</keyword>
<feature type="domain" description="Mab-21-like HhH/H2TH-like" evidence="14">
    <location>
        <begin position="390"/>
        <end position="459"/>
    </location>
</feature>
<dbReference type="PRINTS" id="PR02107">
    <property type="entry name" value="INOS145TPRIP"/>
</dbReference>
<dbReference type="InterPro" id="IPR046906">
    <property type="entry name" value="Mab-21_HhH/H2TH-like"/>
</dbReference>
<organism evidence="15 16">
    <name type="scientific">Paramormyrops kingsleyae</name>
    <dbReference type="NCBI Taxonomy" id="1676925"/>
    <lineage>
        <taxon>Eukaryota</taxon>
        <taxon>Metazoa</taxon>
        <taxon>Chordata</taxon>
        <taxon>Craniata</taxon>
        <taxon>Vertebrata</taxon>
        <taxon>Euteleostomi</taxon>
        <taxon>Actinopterygii</taxon>
        <taxon>Neopterygii</taxon>
        <taxon>Teleostei</taxon>
        <taxon>Osteoglossocephala</taxon>
        <taxon>Osteoglossomorpha</taxon>
        <taxon>Osteoglossiformes</taxon>
        <taxon>Mormyridae</taxon>
        <taxon>Paramormyrops</taxon>
    </lineage>
</organism>
<evidence type="ECO:0000256" key="2">
    <source>
        <dbReference type="ARBA" id="ARBA00004251"/>
    </source>
</evidence>
<evidence type="ECO:0000256" key="7">
    <source>
        <dbReference type="ARBA" id="ARBA00022692"/>
    </source>
</evidence>
<evidence type="ECO:0000256" key="11">
    <source>
        <dbReference type="ARBA" id="ARBA00023136"/>
    </source>
</evidence>
<keyword evidence="9" id="KW-1133">Transmembrane helix</keyword>
<evidence type="ECO:0000256" key="12">
    <source>
        <dbReference type="ARBA" id="ARBA00023180"/>
    </source>
</evidence>
<dbReference type="GO" id="GO:0005886">
    <property type="term" value="C:plasma membrane"/>
    <property type="evidence" value="ECO:0007669"/>
    <property type="project" value="UniProtKB-SubCell"/>
</dbReference>
<comment type="function">
    <text evidence="1">Enhances Ca(2+)-mediated inhibition of inositol 1,4,5-triphosphate receptor (ITPR) Ca(2+) release.</text>
</comment>
<evidence type="ECO:0000259" key="14">
    <source>
        <dbReference type="Pfam" id="PF20266"/>
    </source>
</evidence>
<dbReference type="Ensembl" id="ENSPKIT00000039605.1">
    <property type="protein sequence ID" value="ENSPKIP00000015145.1"/>
    <property type="gene ID" value="ENSPKIG00000001965.1"/>
</dbReference>
<keyword evidence="16" id="KW-1185">Reference proteome</keyword>
<keyword evidence="8" id="KW-0732">Signal</keyword>
<evidence type="ECO:0000256" key="1">
    <source>
        <dbReference type="ARBA" id="ARBA00003856"/>
    </source>
</evidence>
<evidence type="ECO:0000256" key="3">
    <source>
        <dbReference type="ARBA" id="ARBA00004494"/>
    </source>
</evidence>
<dbReference type="Proteomes" id="UP000261540">
    <property type="component" value="Unplaced"/>
</dbReference>
<evidence type="ECO:0000256" key="10">
    <source>
        <dbReference type="ARBA" id="ARBA00023054"/>
    </source>
</evidence>
<keyword evidence="6" id="KW-1003">Cell membrane</keyword>
<dbReference type="AlphaFoldDB" id="A0A3B3RB51"/>
<name>A0A3B3RB51_9TELE</name>
<dbReference type="PANTHER" id="PTHR10656">
    <property type="entry name" value="CELL FATE DETERMINING PROTEIN MAB21-RELATED"/>
    <property type="match status" value="1"/>
</dbReference>
<dbReference type="InterPro" id="IPR024810">
    <property type="entry name" value="MAB21L/cGLR"/>
</dbReference>
<proteinExistence type="inferred from homology"/>
<sequence>MMQGALVRTCVVVAAAILNHPLLFPKNNSSILEQDAELLARMREHEELLRAQQLLLEVEVEAAPEDQSEETSYSWYIWSALSLVAFLTIELCRQEYVDPHARDLEDEDILPADSKCSNSLFPDKGLLGNFYERCVRTSAHENWRVQEFVEGFSDDLLEAWRSVCDREADMEVEEPMGVGSMYEGWRASKPLMCDLLVPFAPPEPYRFTFQLWCTGNGDVPPDMQGCGRIQVVQAGEDGGGCLCGKADLGDDLLCLLHGRNEKPVVSKAAGDLLCSKNTSYLAKDKVMKWFQVAVTKAWGRISHKYDFELMFRSLDFPGALKVRWPSGRTIVLNIIPVVQLEDTDAYLVSHFPSEDHSSSDMYWPISFAIYEKNLLKYLVKRLPVDSCHLQCLQIVCFLLKKQTGLTGGSALTNYHLKTALLHLLLNRRVTDWGGAKLGARVRDLLGFLESSLQEKRLCHALLGNPRLPQDFSFPVIFRTVEPINLLRPLVLQRQRYASTVEHFREMLRNAPVLIQEYTPQFSIPHLQQTPSPSNQA</sequence>
<dbReference type="Pfam" id="PF20266">
    <property type="entry name" value="Mab-21_C"/>
    <property type="match status" value="1"/>
</dbReference>
<dbReference type="GO" id="GO:0005640">
    <property type="term" value="C:nuclear outer membrane"/>
    <property type="evidence" value="ECO:0007669"/>
    <property type="project" value="UniProtKB-SubCell"/>
</dbReference>
<dbReference type="STRING" id="1676925.ENSPKIP00000015145"/>
<dbReference type="Gene3D" id="1.10.1410.40">
    <property type="match status" value="1"/>
</dbReference>
<keyword evidence="12" id="KW-0325">Glycoprotein</keyword>
<dbReference type="SMART" id="SM01265">
    <property type="entry name" value="Mab-21"/>
    <property type="match status" value="1"/>
</dbReference>
<evidence type="ECO:0000256" key="13">
    <source>
        <dbReference type="ARBA" id="ARBA00023242"/>
    </source>
</evidence>
<keyword evidence="10" id="KW-0175">Coiled coil</keyword>
<comment type="subcellular location">
    <subcellularLocation>
        <location evidence="2">Cell membrane</location>
        <topology evidence="2">Single-pass type I membrane protein</topology>
    </subcellularLocation>
    <subcellularLocation>
        <location evidence="3">Nucleus outer membrane</location>
        <topology evidence="3">Single-pass type I membrane protein</topology>
    </subcellularLocation>
</comment>
<evidence type="ECO:0000256" key="6">
    <source>
        <dbReference type="ARBA" id="ARBA00022475"/>
    </source>
</evidence>
<accession>A0A3B3RB51</accession>
<dbReference type="GeneTree" id="ENSGT01050000244827"/>
<evidence type="ECO:0000313" key="16">
    <source>
        <dbReference type="Proteomes" id="UP000261540"/>
    </source>
</evidence>
<evidence type="ECO:0000313" key="15">
    <source>
        <dbReference type="Ensembl" id="ENSPKIP00000015145.1"/>
    </source>
</evidence>
<evidence type="ECO:0000256" key="5">
    <source>
        <dbReference type="ARBA" id="ARBA00019443"/>
    </source>
</evidence>
<keyword evidence="7" id="KW-0812">Transmembrane</keyword>